<dbReference type="GO" id="GO:0031071">
    <property type="term" value="F:cysteine desulfurase activity"/>
    <property type="evidence" value="ECO:0007669"/>
    <property type="project" value="UniProtKB-EC"/>
</dbReference>
<keyword evidence="3" id="KW-0808">Transferase</keyword>
<dbReference type="EC" id="2.8.1.7" evidence="2"/>
<proteinExistence type="predicted"/>
<dbReference type="PANTHER" id="PTHR43586:SF8">
    <property type="entry name" value="CYSTEINE DESULFURASE 1, CHLOROPLASTIC"/>
    <property type="match status" value="1"/>
</dbReference>
<dbReference type="Pfam" id="PF00266">
    <property type="entry name" value="Aminotran_5"/>
    <property type="match status" value="1"/>
</dbReference>
<dbReference type="AlphaFoldDB" id="A0AAW1QSM0"/>
<evidence type="ECO:0000256" key="2">
    <source>
        <dbReference type="ARBA" id="ARBA00012239"/>
    </source>
</evidence>
<comment type="caution">
    <text evidence="7">The sequence shown here is derived from an EMBL/GenBank/DDBJ whole genome shotgun (WGS) entry which is preliminary data.</text>
</comment>
<accession>A0AAW1QSM0</accession>
<dbReference type="EMBL" id="JALJOR010000002">
    <property type="protein sequence ID" value="KAK9824493.1"/>
    <property type="molecule type" value="Genomic_DNA"/>
</dbReference>
<dbReference type="InterPro" id="IPR000192">
    <property type="entry name" value="Aminotrans_V_dom"/>
</dbReference>
<name>A0AAW1QSM0_9CHLO</name>
<dbReference type="NCBIfam" id="TIGR01979">
    <property type="entry name" value="sufS"/>
    <property type="match status" value="1"/>
</dbReference>
<dbReference type="InterPro" id="IPR015424">
    <property type="entry name" value="PyrdxlP-dep_Trfase"/>
</dbReference>
<dbReference type="Proteomes" id="UP001489004">
    <property type="component" value="Unassembled WGS sequence"/>
</dbReference>
<dbReference type="Gene3D" id="3.40.640.10">
    <property type="entry name" value="Type I PLP-dependent aspartate aminotransferase-like (Major domain)"/>
    <property type="match status" value="1"/>
</dbReference>
<dbReference type="SUPFAM" id="SSF53383">
    <property type="entry name" value="PLP-dependent transferases"/>
    <property type="match status" value="1"/>
</dbReference>
<evidence type="ECO:0000256" key="1">
    <source>
        <dbReference type="ARBA" id="ARBA00001933"/>
    </source>
</evidence>
<reference evidence="7 8" key="1">
    <citation type="journal article" date="2024" name="Nat. Commun.">
        <title>Phylogenomics reveals the evolutionary origins of lichenization in chlorophyte algae.</title>
        <authorList>
            <person name="Puginier C."/>
            <person name="Libourel C."/>
            <person name="Otte J."/>
            <person name="Skaloud P."/>
            <person name="Haon M."/>
            <person name="Grisel S."/>
            <person name="Petersen M."/>
            <person name="Berrin J.G."/>
            <person name="Delaux P.M."/>
            <person name="Dal Grande F."/>
            <person name="Keller J."/>
        </authorList>
    </citation>
    <scope>NUCLEOTIDE SEQUENCE [LARGE SCALE GENOMIC DNA]</scope>
    <source>
        <strain evidence="7 8">SAG 2043</strain>
    </source>
</reference>
<evidence type="ECO:0000313" key="8">
    <source>
        <dbReference type="Proteomes" id="UP001489004"/>
    </source>
</evidence>
<keyword evidence="8" id="KW-1185">Reference proteome</keyword>
<dbReference type="CDD" id="cd06453">
    <property type="entry name" value="SufS_like"/>
    <property type="match status" value="1"/>
</dbReference>
<evidence type="ECO:0000313" key="7">
    <source>
        <dbReference type="EMBL" id="KAK9824493.1"/>
    </source>
</evidence>
<feature type="domain" description="Aminotransferase class V" evidence="6">
    <location>
        <begin position="5"/>
        <end position="347"/>
    </location>
</feature>
<dbReference type="InterPro" id="IPR015422">
    <property type="entry name" value="PyrdxlP-dep_Trfase_small"/>
</dbReference>
<gene>
    <name evidence="7" type="ORF">WJX72_010804</name>
</gene>
<sequence>MLRACRGVHNLSAQATTAFEEAREKVARFINASSSREVVFTSGATEAINLVAFSWAMNNLQPGDEILVSVAEHHSNLEPWQRVAKAKGAVLRHVPLTKDTEEIDMQAYRQMLSPKTRLVALVHVSNMLGAILPVGDVVEEAHKVGAKVLFDCCQSVPHMPMDVQALGADWIVASAHKMCGPTGIGFLWGRYDLLDSMPPFMGGGEMIQDVFLDHSTYAPPPTRFEAGTPAIAQAVGFGAACDYLTGVGMDKIHQFEDELGGYLYDKLRAVNGVRIYGPPPSRGRAALCSFNVDGLHATDIATLLDQEGVAVRSGHHCTQPLHAYLGIPASARASAYLYNTPAEVDAFVDALKETVKFFADIN</sequence>
<keyword evidence="4" id="KW-0663">Pyridoxal phosphate</keyword>
<evidence type="ECO:0000256" key="3">
    <source>
        <dbReference type="ARBA" id="ARBA00022679"/>
    </source>
</evidence>
<protein>
    <recommendedName>
        <fullName evidence="2">cysteine desulfurase</fullName>
        <ecNumber evidence="2">2.8.1.7</ecNumber>
    </recommendedName>
</protein>
<dbReference type="InterPro" id="IPR010970">
    <property type="entry name" value="Cys_dSase_SufS"/>
</dbReference>
<dbReference type="PANTHER" id="PTHR43586">
    <property type="entry name" value="CYSTEINE DESULFURASE"/>
    <property type="match status" value="1"/>
</dbReference>
<comment type="cofactor">
    <cofactor evidence="1">
        <name>pyridoxal 5'-phosphate</name>
        <dbReference type="ChEBI" id="CHEBI:597326"/>
    </cofactor>
</comment>
<dbReference type="Gene3D" id="3.90.1150.10">
    <property type="entry name" value="Aspartate Aminotransferase, domain 1"/>
    <property type="match status" value="1"/>
</dbReference>
<dbReference type="GO" id="GO:0030170">
    <property type="term" value="F:pyridoxal phosphate binding"/>
    <property type="evidence" value="ECO:0007669"/>
    <property type="project" value="InterPro"/>
</dbReference>
<dbReference type="GO" id="GO:0006534">
    <property type="term" value="P:cysteine metabolic process"/>
    <property type="evidence" value="ECO:0007669"/>
    <property type="project" value="InterPro"/>
</dbReference>
<comment type="catalytic activity">
    <reaction evidence="5">
        <text>(sulfur carrier)-H + L-cysteine = (sulfur carrier)-SH + L-alanine</text>
        <dbReference type="Rhea" id="RHEA:43892"/>
        <dbReference type="Rhea" id="RHEA-COMP:14737"/>
        <dbReference type="Rhea" id="RHEA-COMP:14739"/>
        <dbReference type="ChEBI" id="CHEBI:29917"/>
        <dbReference type="ChEBI" id="CHEBI:35235"/>
        <dbReference type="ChEBI" id="CHEBI:57972"/>
        <dbReference type="ChEBI" id="CHEBI:64428"/>
        <dbReference type="EC" id="2.8.1.7"/>
    </reaction>
</comment>
<dbReference type="InterPro" id="IPR015421">
    <property type="entry name" value="PyrdxlP-dep_Trfase_major"/>
</dbReference>
<evidence type="ECO:0000259" key="6">
    <source>
        <dbReference type="Pfam" id="PF00266"/>
    </source>
</evidence>
<organism evidence="7 8">
    <name type="scientific">[Myrmecia] bisecta</name>
    <dbReference type="NCBI Taxonomy" id="41462"/>
    <lineage>
        <taxon>Eukaryota</taxon>
        <taxon>Viridiplantae</taxon>
        <taxon>Chlorophyta</taxon>
        <taxon>core chlorophytes</taxon>
        <taxon>Trebouxiophyceae</taxon>
        <taxon>Trebouxiales</taxon>
        <taxon>Trebouxiaceae</taxon>
        <taxon>Myrmecia</taxon>
    </lineage>
</organism>
<evidence type="ECO:0000256" key="4">
    <source>
        <dbReference type="ARBA" id="ARBA00022898"/>
    </source>
</evidence>
<evidence type="ECO:0000256" key="5">
    <source>
        <dbReference type="ARBA" id="ARBA00050776"/>
    </source>
</evidence>